<feature type="compositionally biased region" description="Polar residues" evidence="1">
    <location>
        <begin position="74"/>
        <end position="91"/>
    </location>
</feature>
<dbReference type="Proteomes" id="UP000789342">
    <property type="component" value="Unassembled WGS sequence"/>
</dbReference>
<protein>
    <submittedName>
        <fullName evidence="2">8501_t:CDS:1</fullName>
    </submittedName>
</protein>
<keyword evidence="3" id="KW-1185">Reference proteome</keyword>
<organism evidence="2 3">
    <name type="scientific">Acaulospora morrowiae</name>
    <dbReference type="NCBI Taxonomy" id="94023"/>
    <lineage>
        <taxon>Eukaryota</taxon>
        <taxon>Fungi</taxon>
        <taxon>Fungi incertae sedis</taxon>
        <taxon>Mucoromycota</taxon>
        <taxon>Glomeromycotina</taxon>
        <taxon>Glomeromycetes</taxon>
        <taxon>Diversisporales</taxon>
        <taxon>Acaulosporaceae</taxon>
        <taxon>Acaulospora</taxon>
    </lineage>
</organism>
<name>A0A9N9J1C0_9GLOM</name>
<reference evidence="2" key="1">
    <citation type="submission" date="2021-06" db="EMBL/GenBank/DDBJ databases">
        <authorList>
            <person name="Kallberg Y."/>
            <person name="Tangrot J."/>
            <person name="Rosling A."/>
        </authorList>
    </citation>
    <scope>NUCLEOTIDE SEQUENCE</scope>
    <source>
        <strain evidence="2">CL551</strain>
    </source>
</reference>
<comment type="caution">
    <text evidence="2">The sequence shown here is derived from an EMBL/GenBank/DDBJ whole genome shotgun (WGS) entry which is preliminary data.</text>
</comment>
<gene>
    <name evidence="2" type="ORF">AMORRO_LOCUS15837</name>
</gene>
<dbReference type="AlphaFoldDB" id="A0A9N9J1C0"/>
<feature type="non-terminal residue" evidence="2">
    <location>
        <position position="1"/>
    </location>
</feature>
<feature type="non-terminal residue" evidence="2">
    <location>
        <position position="149"/>
    </location>
</feature>
<accession>A0A9N9J1C0</accession>
<proteinExistence type="predicted"/>
<evidence type="ECO:0000313" key="3">
    <source>
        <dbReference type="Proteomes" id="UP000789342"/>
    </source>
</evidence>
<evidence type="ECO:0000313" key="2">
    <source>
        <dbReference type="EMBL" id="CAG8759841.1"/>
    </source>
</evidence>
<evidence type="ECO:0000256" key="1">
    <source>
        <dbReference type="SAM" id="MobiDB-lite"/>
    </source>
</evidence>
<sequence>RPHRIGTAGTMFSSYNNRYFTTNVLSRENNEELAHWQNTPFNFDIPPGLRLLDDEPLVSPSLSPEGNDLASGRQVYQQPPLTQPQQVNQMPAASGLTPFLSPSSPPSTSNVNNFSAVYPSPTSSQRSIPVHSSEMGEELLQRQLSNSQP</sequence>
<feature type="region of interest" description="Disordered" evidence="1">
    <location>
        <begin position="55"/>
        <end position="149"/>
    </location>
</feature>
<feature type="compositionally biased region" description="Low complexity" evidence="1">
    <location>
        <begin position="96"/>
        <end position="115"/>
    </location>
</feature>
<dbReference type="EMBL" id="CAJVPV010040181">
    <property type="protein sequence ID" value="CAG8759841.1"/>
    <property type="molecule type" value="Genomic_DNA"/>
</dbReference>